<gene>
    <name evidence="2" type="ORF">GCM10025876_13570</name>
</gene>
<protein>
    <submittedName>
        <fullName evidence="2">Uncharacterized protein</fullName>
    </submittedName>
</protein>
<evidence type="ECO:0000313" key="3">
    <source>
        <dbReference type="Proteomes" id="UP001157125"/>
    </source>
</evidence>
<keyword evidence="3" id="KW-1185">Reference proteome</keyword>
<sequence length="151" mass="15875">MRTAYFCRLAQARRGLAGVEYPSAGARERVHPQAGVSGDARGARQEVQHGALGDEDRVAGPLDRGDGGARREVVTICGVELHLGVGKAQPLGHLAQRLLDDGSTRQNALGSHHDAARHGVPRSDGGLRGDVASRLVAEVLVKRLGHGTCQP</sequence>
<comment type="caution">
    <text evidence="2">The sequence shown here is derived from an EMBL/GenBank/DDBJ whole genome shotgun (WGS) entry which is preliminary data.</text>
</comment>
<feature type="region of interest" description="Disordered" evidence="1">
    <location>
        <begin position="104"/>
        <end position="128"/>
    </location>
</feature>
<proteinExistence type="predicted"/>
<reference evidence="3" key="1">
    <citation type="journal article" date="2019" name="Int. J. Syst. Evol. Microbiol.">
        <title>The Global Catalogue of Microorganisms (GCM) 10K type strain sequencing project: providing services to taxonomists for standard genome sequencing and annotation.</title>
        <authorList>
            <consortium name="The Broad Institute Genomics Platform"/>
            <consortium name="The Broad Institute Genome Sequencing Center for Infectious Disease"/>
            <person name="Wu L."/>
            <person name="Ma J."/>
        </authorList>
    </citation>
    <scope>NUCLEOTIDE SEQUENCE [LARGE SCALE GENOMIC DNA]</scope>
    <source>
        <strain evidence="3">NBRC 112299</strain>
    </source>
</reference>
<organism evidence="2 3">
    <name type="scientific">Demequina litorisediminis</name>
    <dbReference type="NCBI Taxonomy" id="1849022"/>
    <lineage>
        <taxon>Bacteria</taxon>
        <taxon>Bacillati</taxon>
        <taxon>Actinomycetota</taxon>
        <taxon>Actinomycetes</taxon>
        <taxon>Micrococcales</taxon>
        <taxon>Demequinaceae</taxon>
        <taxon>Demequina</taxon>
    </lineage>
</organism>
<accession>A0ABQ6IBD0</accession>
<dbReference type="Proteomes" id="UP001157125">
    <property type="component" value="Unassembled WGS sequence"/>
</dbReference>
<evidence type="ECO:0000256" key="1">
    <source>
        <dbReference type="SAM" id="MobiDB-lite"/>
    </source>
</evidence>
<dbReference type="EMBL" id="BSUN01000001">
    <property type="protein sequence ID" value="GMA35153.1"/>
    <property type="molecule type" value="Genomic_DNA"/>
</dbReference>
<evidence type="ECO:0000313" key="2">
    <source>
        <dbReference type="EMBL" id="GMA35153.1"/>
    </source>
</evidence>
<name>A0ABQ6IBD0_9MICO</name>